<evidence type="ECO:0000313" key="4">
    <source>
        <dbReference type="Proteomes" id="UP001597368"/>
    </source>
</evidence>
<evidence type="ECO:0000313" key="3">
    <source>
        <dbReference type="EMBL" id="MFD1939359.1"/>
    </source>
</evidence>
<feature type="transmembrane region" description="Helical" evidence="2">
    <location>
        <begin position="63"/>
        <end position="90"/>
    </location>
</feature>
<proteinExistence type="predicted"/>
<comment type="caution">
    <text evidence="3">The sequence shown here is derived from an EMBL/GenBank/DDBJ whole genome shotgun (WGS) entry which is preliminary data.</text>
</comment>
<feature type="compositionally biased region" description="Pro residues" evidence="1">
    <location>
        <begin position="114"/>
        <end position="124"/>
    </location>
</feature>
<feature type="region of interest" description="Disordered" evidence="1">
    <location>
        <begin position="100"/>
        <end position="124"/>
    </location>
</feature>
<feature type="transmembrane region" description="Helical" evidence="2">
    <location>
        <begin position="6"/>
        <end position="23"/>
    </location>
</feature>
<accession>A0ABW4TG68</accession>
<reference evidence="4" key="1">
    <citation type="journal article" date="2019" name="Int. J. Syst. Evol. Microbiol.">
        <title>The Global Catalogue of Microorganisms (GCM) 10K type strain sequencing project: providing services to taxonomists for standard genome sequencing and annotation.</title>
        <authorList>
            <consortium name="The Broad Institute Genomics Platform"/>
            <consortium name="The Broad Institute Genome Sequencing Center for Infectious Disease"/>
            <person name="Wu L."/>
            <person name="Ma J."/>
        </authorList>
    </citation>
    <scope>NUCLEOTIDE SEQUENCE [LARGE SCALE GENOMIC DNA]</scope>
    <source>
        <strain evidence="4">ICMP 6774ER</strain>
    </source>
</reference>
<keyword evidence="2" id="KW-0472">Membrane</keyword>
<sequence length="124" mass="13035">MGLLFIIPMVILLVLGIVLTARARAEHGRAATFGMVGCIVLLLGAILQGAWQVILPSIVQSGGFAIFGVVNAVVGFVFVVVDLVGTGFLIGGVVARRNPPQAPQYPQAPQGWQQPPPPGQWPSR</sequence>
<name>A0ABW4TG68_9ACTN</name>
<keyword evidence="2" id="KW-1133">Transmembrane helix</keyword>
<dbReference type="RefSeq" id="WP_379581568.1">
    <property type="nucleotide sequence ID" value="NZ_JBHUFV010000082.1"/>
</dbReference>
<evidence type="ECO:0000256" key="2">
    <source>
        <dbReference type="SAM" id="Phobius"/>
    </source>
</evidence>
<organism evidence="3 4">
    <name type="scientific">Nonomuraea mangrovi</name>
    <dbReference type="NCBI Taxonomy" id="2316207"/>
    <lineage>
        <taxon>Bacteria</taxon>
        <taxon>Bacillati</taxon>
        <taxon>Actinomycetota</taxon>
        <taxon>Actinomycetes</taxon>
        <taxon>Streptosporangiales</taxon>
        <taxon>Streptosporangiaceae</taxon>
        <taxon>Nonomuraea</taxon>
    </lineage>
</organism>
<gene>
    <name evidence="3" type="ORF">ACFSKW_48650</name>
</gene>
<protein>
    <submittedName>
        <fullName evidence="3">Uncharacterized protein</fullName>
    </submittedName>
</protein>
<dbReference type="EMBL" id="JBHUFV010000082">
    <property type="protein sequence ID" value="MFD1939359.1"/>
    <property type="molecule type" value="Genomic_DNA"/>
</dbReference>
<evidence type="ECO:0000256" key="1">
    <source>
        <dbReference type="SAM" id="MobiDB-lite"/>
    </source>
</evidence>
<keyword evidence="4" id="KW-1185">Reference proteome</keyword>
<dbReference type="Proteomes" id="UP001597368">
    <property type="component" value="Unassembled WGS sequence"/>
</dbReference>
<keyword evidence="2" id="KW-0812">Transmembrane</keyword>
<feature type="compositionally biased region" description="Low complexity" evidence="1">
    <location>
        <begin position="104"/>
        <end position="113"/>
    </location>
</feature>
<feature type="transmembrane region" description="Helical" evidence="2">
    <location>
        <begin position="30"/>
        <end position="51"/>
    </location>
</feature>